<dbReference type="AlphaFoldDB" id="A0A0D1ZG13"/>
<keyword evidence="9" id="KW-1185">Reference proteome</keyword>
<dbReference type="Proteomes" id="UP000054302">
    <property type="component" value="Unassembled WGS sequence"/>
</dbReference>
<dbReference type="PANTHER" id="PTHR43791">
    <property type="entry name" value="PERMEASE-RELATED"/>
    <property type="match status" value="1"/>
</dbReference>
<accession>A0A0D1ZG13</accession>
<feature type="domain" description="Major facilitator superfamily (MFS) profile" evidence="7">
    <location>
        <begin position="84"/>
        <end position="497"/>
    </location>
</feature>
<dbReference type="PROSITE" id="PS50850">
    <property type="entry name" value="MFS"/>
    <property type="match status" value="1"/>
</dbReference>
<gene>
    <name evidence="8" type="ORF">PV10_04828</name>
</gene>
<feature type="transmembrane region" description="Helical" evidence="6">
    <location>
        <begin position="122"/>
        <end position="143"/>
    </location>
</feature>
<keyword evidence="5 6" id="KW-0472">Membrane</keyword>
<dbReference type="HOGENOM" id="CLU_001265_0_1_1"/>
<evidence type="ECO:0000313" key="9">
    <source>
        <dbReference type="Proteomes" id="UP000054302"/>
    </source>
</evidence>
<reference evidence="8 9" key="1">
    <citation type="submission" date="2015-01" db="EMBL/GenBank/DDBJ databases">
        <title>The Genome Sequence of Exophiala mesophila CBS40295.</title>
        <authorList>
            <consortium name="The Broad Institute Genomics Platform"/>
            <person name="Cuomo C."/>
            <person name="de Hoog S."/>
            <person name="Gorbushina A."/>
            <person name="Stielow B."/>
            <person name="Teixiera M."/>
            <person name="Abouelleil A."/>
            <person name="Chapman S.B."/>
            <person name="Priest M."/>
            <person name="Young S.K."/>
            <person name="Wortman J."/>
            <person name="Nusbaum C."/>
            <person name="Birren B."/>
        </authorList>
    </citation>
    <scope>NUCLEOTIDE SEQUENCE [LARGE SCALE GENOMIC DNA]</scope>
    <source>
        <strain evidence="8 9">CBS 40295</strain>
    </source>
</reference>
<feature type="transmembrane region" description="Helical" evidence="6">
    <location>
        <begin position="175"/>
        <end position="199"/>
    </location>
</feature>
<name>A0A0D1ZG13_EXOME</name>
<dbReference type="SUPFAM" id="SSF103473">
    <property type="entry name" value="MFS general substrate transporter"/>
    <property type="match status" value="1"/>
</dbReference>
<comment type="subcellular location">
    <subcellularLocation>
        <location evidence="1">Membrane</location>
        <topology evidence="1">Multi-pass membrane protein</topology>
    </subcellularLocation>
</comment>
<feature type="transmembrane region" description="Helical" evidence="6">
    <location>
        <begin position="82"/>
        <end position="102"/>
    </location>
</feature>
<protein>
    <recommendedName>
        <fullName evidence="7">Major facilitator superfamily (MFS) profile domain-containing protein</fullName>
    </recommendedName>
</protein>
<feature type="transmembrane region" description="Helical" evidence="6">
    <location>
        <begin position="354"/>
        <end position="374"/>
    </location>
</feature>
<dbReference type="VEuPathDB" id="FungiDB:PV10_04828"/>
<feature type="transmembrane region" description="Helical" evidence="6">
    <location>
        <begin position="381"/>
        <end position="400"/>
    </location>
</feature>
<dbReference type="OMA" id="QIGGCVI"/>
<evidence type="ECO:0000256" key="5">
    <source>
        <dbReference type="ARBA" id="ARBA00023136"/>
    </source>
</evidence>
<dbReference type="GeneID" id="27322673"/>
<evidence type="ECO:0000256" key="3">
    <source>
        <dbReference type="ARBA" id="ARBA00022692"/>
    </source>
</evidence>
<feature type="transmembrane region" description="Helical" evidence="6">
    <location>
        <begin position="211"/>
        <end position="230"/>
    </location>
</feature>
<dbReference type="GO" id="GO:0016020">
    <property type="term" value="C:membrane"/>
    <property type="evidence" value="ECO:0007669"/>
    <property type="project" value="UniProtKB-SubCell"/>
</dbReference>
<dbReference type="EMBL" id="KN847522">
    <property type="protein sequence ID" value="KIV93627.1"/>
    <property type="molecule type" value="Genomic_DNA"/>
</dbReference>
<proteinExistence type="predicted"/>
<feature type="transmembrane region" description="Helical" evidence="6">
    <location>
        <begin position="318"/>
        <end position="342"/>
    </location>
</feature>
<dbReference type="InterPro" id="IPR036259">
    <property type="entry name" value="MFS_trans_sf"/>
</dbReference>
<dbReference type="GO" id="GO:0022857">
    <property type="term" value="F:transmembrane transporter activity"/>
    <property type="evidence" value="ECO:0007669"/>
    <property type="project" value="InterPro"/>
</dbReference>
<dbReference type="RefSeq" id="XP_016225201.1">
    <property type="nucleotide sequence ID" value="XM_016369413.1"/>
</dbReference>
<dbReference type="Gene3D" id="1.20.1250.20">
    <property type="entry name" value="MFS general substrate transporter like domains"/>
    <property type="match status" value="2"/>
</dbReference>
<feature type="transmembrane region" description="Helical" evidence="6">
    <location>
        <begin position="150"/>
        <end position="169"/>
    </location>
</feature>
<keyword evidence="4 6" id="KW-1133">Transmembrane helix</keyword>
<evidence type="ECO:0000313" key="8">
    <source>
        <dbReference type="EMBL" id="KIV93627.1"/>
    </source>
</evidence>
<dbReference type="OrthoDB" id="2985014at2759"/>
<dbReference type="InterPro" id="IPR011701">
    <property type="entry name" value="MFS"/>
</dbReference>
<keyword evidence="2" id="KW-0813">Transport</keyword>
<keyword evidence="3 6" id="KW-0812">Transmembrane</keyword>
<evidence type="ECO:0000256" key="4">
    <source>
        <dbReference type="ARBA" id="ARBA00022989"/>
    </source>
</evidence>
<dbReference type="Pfam" id="PF07690">
    <property type="entry name" value="MFS_1"/>
    <property type="match status" value="1"/>
</dbReference>
<evidence type="ECO:0000259" key="7">
    <source>
        <dbReference type="PROSITE" id="PS50850"/>
    </source>
</evidence>
<evidence type="ECO:0000256" key="2">
    <source>
        <dbReference type="ARBA" id="ARBA00022448"/>
    </source>
</evidence>
<evidence type="ECO:0000256" key="6">
    <source>
        <dbReference type="SAM" id="Phobius"/>
    </source>
</evidence>
<feature type="transmembrane region" description="Helical" evidence="6">
    <location>
        <begin position="242"/>
        <end position="265"/>
    </location>
</feature>
<feature type="transmembrane region" description="Helical" evidence="6">
    <location>
        <begin position="441"/>
        <end position="461"/>
    </location>
</feature>
<dbReference type="InterPro" id="IPR020846">
    <property type="entry name" value="MFS_dom"/>
</dbReference>
<sequence length="535" mass="58718">MLKGILNHRSIGVDSQSFIKMQNTTANTTVVNPREKLAADVQENSTVDSQHAIEKIDEAYVEDATPVIDRAAERKLVRKQDLLILPLLGLGYLMGVLDRSNIGNARLMGIQQDLNMTNHQFFQVLMVTYIGFLVLQTPAALLMKILAPRWVLGGSITMFGMVAALFAVARGFADLIGLRLVLGFGEAIVPLSFLYLSMWYKHDELALRGGLIYWSTSVASFAGGLIAYGVDKNVHNAHGIRSWQWLFIVEGVPTVAIGLLIMALLPGYPDKVVAKGHFLFNSSENELLLARIKASQNTAGAKVVPRQIWIAIKDPKTYLGSLMLTAVGTSAAAFSVFLPTFINAFGFDRLTSQLYTIIPYSFAVVSMPLACWLSDKYQQRGIAMAGCLGCCLIGIIIILASPNPTVSMAGTCFVAAGTYPGNPIAVAWISTIHGGYTKRSTVYGIQQIFINSFIIMATQVFDTPPKFYKGNGILLGIFVVAFSCTAILYFWLRHENRKRDAAAEARRNGTAPPLPDDIGDFETLCDYHPNWRYPL</sequence>
<evidence type="ECO:0000256" key="1">
    <source>
        <dbReference type="ARBA" id="ARBA00004141"/>
    </source>
</evidence>
<feature type="transmembrane region" description="Helical" evidence="6">
    <location>
        <begin position="406"/>
        <end position="429"/>
    </location>
</feature>
<organism evidence="8 9">
    <name type="scientific">Exophiala mesophila</name>
    <name type="common">Black yeast-like fungus</name>
    <dbReference type="NCBI Taxonomy" id="212818"/>
    <lineage>
        <taxon>Eukaryota</taxon>
        <taxon>Fungi</taxon>
        <taxon>Dikarya</taxon>
        <taxon>Ascomycota</taxon>
        <taxon>Pezizomycotina</taxon>
        <taxon>Eurotiomycetes</taxon>
        <taxon>Chaetothyriomycetidae</taxon>
        <taxon>Chaetothyriales</taxon>
        <taxon>Herpotrichiellaceae</taxon>
        <taxon>Exophiala</taxon>
    </lineage>
</organism>
<dbReference type="PANTHER" id="PTHR43791:SF36">
    <property type="entry name" value="TRANSPORTER, PUTATIVE (AFU_ORTHOLOGUE AFUA_6G08340)-RELATED"/>
    <property type="match status" value="1"/>
</dbReference>
<feature type="transmembrane region" description="Helical" evidence="6">
    <location>
        <begin position="473"/>
        <end position="492"/>
    </location>
</feature>